<evidence type="ECO:0000313" key="2">
    <source>
        <dbReference type="Proteomes" id="UP000593573"/>
    </source>
</evidence>
<keyword evidence="2" id="KW-1185">Reference proteome</keyword>
<sequence length="102" mass="11448">MHDTPYVWGVRHGLFCLHSPCMDDSEVAIWNPSGREFKILPPSSVQRLTYPGLTCDFVHFGCGAFEFDSKTDDYQIIRFVTLSFVDSECETSSGDANGKFSV</sequence>
<dbReference type="EMBL" id="JABFAB010000011">
    <property type="protein sequence ID" value="MBA0665419.1"/>
    <property type="molecule type" value="Genomic_DNA"/>
</dbReference>
<evidence type="ECO:0000313" key="1">
    <source>
        <dbReference type="EMBL" id="MBA0665419.1"/>
    </source>
</evidence>
<reference evidence="1 2" key="1">
    <citation type="journal article" date="2019" name="Genome Biol. Evol.">
        <title>Insights into the evolution of the New World diploid cottons (Gossypium, subgenus Houzingenia) based on genome sequencing.</title>
        <authorList>
            <person name="Grover C.E."/>
            <person name="Arick M.A. 2nd"/>
            <person name="Thrash A."/>
            <person name="Conover J.L."/>
            <person name="Sanders W.S."/>
            <person name="Peterson D.G."/>
            <person name="Frelichowski J.E."/>
            <person name="Scheffler J.A."/>
            <person name="Scheffler B.E."/>
            <person name="Wendel J.F."/>
        </authorList>
    </citation>
    <scope>NUCLEOTIDE SEQUENCE [LARGE SCALE GENOMIC DNA]</scope>
    <source>
        <strain evidence="1">57</strain>
        <tissue evidence="1">Leaf</tissue>
    </source>
</reference>
<name>A0A7J8VSN1_9ROSI</name>
<accession>A0A7J8VSN1</accession>
<gene>
    <name evidence="1" type="ORF">Goklo_005276</name>
</gene>
<dbReference type="Proteomes" id="UP000593573">
    <property type="component" value="Unassembled WGS sequence"/>
</dbReference>
<dbReference type="OrthoDB" id="930293at2759"/>
<organism evidence="1 2">
    <name type="scientific">Gossypium klotzschianum</name>
    <dbReference type="NCBI Taxonomy" id="34286"/>
    <lineage>
        <taxon>Eukaryota</taxon>
        <taxon>Viridiplantae</taxon>
        <taxon>Streptophyta</taxon>
        <taxon>Embryophyta</taxon>
        <taxon>Tracheophyta</taxon>
        <taxon>Spermatophyta</taxon>
        <taxon>Magnoliopsida</taxon>
        <taxon>eudicotyledons</taxon>
        <taxon>Gunneridae</taxon>
        <taxon>Pentapetalae</taxon>
        <taxon>rosids</taxon>
        <taxon>malvids</taxon>
        <taxon>Malvales</taxon>
        <taxon>Malvaceae</taxon>
        <taxon>Malvoideae</taxon>
        <taxon>Gossypium</taxon>
    </lineage>
</organism>
<evidence type="ECO:0008006" key="3">
    <source>
        <dbReference type="Google" id="ProtNLM"/>
    </source>
</evidence>
<comment type="caution">
    <text evidence="1">The sequence shown here is derived from an EMBL/GenBank/DDBJ whole genome shotgun (WGS) entry which is preliminary data.</text>
</comment>
<dbReference type="AlphaFoldDB" id="A0A7J8VSN1"/>
<proteinExistence type="predicted"/>
<protein>
    <recommendedName>
        <fullName evidence="3">F-box associated domain-containing protein</fullName>
    </recommendedName>
</protein>